<feature type="transmembrane region" description="Helical" evidence="2">
    <location>
        <begin position="28"/>
        <end position="46"/>
    </location>
</feature>
<evidence type="ECO:0000256" key="1">
    <source>
        <dbReference type="SAM" id="MobiDB-lite"/>
    </source>
</evidence>
<accession>A0A6J6WWR3</accession>
<keyword evidence="2" id="KW-0812">Transmembrane</keyword>
<gene>
    <name evidence="3" type="ORF">UFOPK2978_00328</name>
</gene>
<keyword evidence="2" id="KW-0472">Membrane</keyword>
<feature type="region of interest" description="Disordered" evidence="1">
    <location>
        <begin position="83"/>
        <end position="102"/>
    </location>
</feature>
<reference evidence="3" key="1">
    <citation type="submission" date="2020-05" db="EMBL/GenBank/DDBJ databases">
        <authorList>
            <person name="Chiriac C."/>
            <person name="Salcher M."/>
            <person name="Ghai R."/>
            <person name="Kavagutti S V."/>
        </authorList>
    </citation>
    <scope>NUCLEOTIDE SEQUENCE</scope>
</reference>
<sequence>MVDKEFEAPDWVQKDEELKPLTPKQKRYFLAVLAVVIPFCMWAGWFEWHRAHEGHWRAWVYTFEWPFFAGVSIYMYRRFLRGDRPKIPRPNVNSLEDKSEDR</sequence>
<name>A0A6J6WWR3_9ZZZZ</name>
<organism evidence="3">
    <name type="scientific">freshwater metagenome</name>
    <dbReference type="NCBI Taxonomy" id="449393"/>
    <lineage>
        <taxon>unclassified sequences</taxon>
        <taxon>metagenomes</taxon>
        <taxon>ecological metagenomes</taxon>
    </lineage>
</organism>
<dbReference type="EMBL" id="CAFAAF010000031">
    <property type="protein sequence ID" value="CAB4787594.1"/>
    <property type="molecule type" value="Genomic_DNA"/>
</dbReference>
<keyword evidence="2" id="KW-1133">Transmembrane helix</keyword>
<feature type="transmembrane region" description="Helical" evidence="2">
    <location>
        <begin position="58"/>
        <end position="76"/>
    </location>
</feature>
<evidence type="ECO:0000256" key="2">
    <source>
        <dbReference type="SAM" id="Phobius"/>
    </source>
</evidence>
<evidence type="ECO:0000313" key="3">
    <source>
        <dbReference type="EMBL" id="CAB4787594.1"/>
    </source>
</evidence>
<dbReference type="AlphaFoldDB" id="A0A6J6WWR3"/>
<proteinExistence type="predicted"/>
<protein>
    <submittedName>
        <fullName evidence="3">Unannotated protein</fullName>
    </submittedName>
</protein>